<evidence type="ECO:0008006" key="4">
    <source>
        <dbReference type="Google" id="ProtNLM"/>
    </source>
</evidence>
<name>A0A7I8C2I5_9BURK</name>
<dbReference type="Pfam" id="PF14348">
    <property type="entry name" value="DtrJ-like"/>
    <property type="match status" value="1"/>
</dbReference>
<keyword evidence="1" id="KW-1133">Transmembrane helix</keyword>
<dbReference type="InterPro" id="IPR022266">
    <property type="entry name" value="DtrJ-like"/>
</dbReference>
<keyword evidence="1" id="KW-0472">Membrane</keyword>
<geneLocation type="plasmid" evidence="2 3">
    <name>PPGU16_p2</name>
</geneLocation>
<keyword evidence="3" id="KW-1185">Reference proteome</keyword>
<feature type="transmembrane region" description="Helical" evidence="1">
    <location>
        <begin position="12"/>
        <end position="29"/>
    </location>
</feature>
<gene>
    <name evidence="2" type="ORF">PPGU16_83110</name>
</gene>
<accession>A0A7I8C2I5</accession>
<reference evidence="2 3" key="1">
    <citation type="journal article" date="2020" name="Genes (Basel)">
        <title>Genomic Comparison of Insect Gut Symbionts from Divergent Burkholderia Subclades.</title>
        <authorList>
            <person name="Takeshita K."/>
            <person name="Kikuchi Y."/>
        </authorList>
    </citation>
    <scope>NUCLEOTIDE SEQUENCE [LARGE SCALE GENOMIC DNA]</scope>
    <source>
        <strain evidence="2 3">PGU16</strain>
        <plasmid evidence="2 3">PPGU16_p2</plasmid>
    </source>
</reference>
<dbReference type="AlphaFoldDB" id="A0A7I8C2I5"/>
<evidence type="ECO:0000313" key="2">
    <source>
        <dbReference type="EMBL" id="BCF95244.1"/>
    </source>
</evidence>
<organism evidence="2 3">
    <name type="scientific">Paraburkholderia largidicola</name>
    <dbReference type="NCBI Taxonomy" id="3014751"/>
    <lineage>
        <taxon>Bacteria</taxon>
        <taxon>Pseudomonadati</taxon>
        <taxon>Pseudomonadota</taxon>
        <taxon>Betaproteobacteria</taxon>
        <taxon>Burkholderiales</taxon>
        <taxon>Burkholderiaceae</taxon>
        <taxon>Paraburkholderia</taxon>
    </lineage>
</organism>
<keyword evidence="2" id="KW-0614">Plasmid</keyword>
<keyword evidence="1" id="KW-0812">Transmembrane</keyword>
<evidence type="ECO:0000256" key="1">
    <source>
        <dbReference type="SAM" id="Phobius"/>
    </source>
</evidence>
<feature type="transmembrane region" description="Helical" evidence="1">
    <location>
        <begin position="153"/>
        <end position="173"/>
    </location>
</feature>
<dbReference type="RefSeq" id="WP_180727426.1">
    <property type="nucleotide sequence ID" value="NZ_AP023177.1"/>
</dbReference>
<protein>
    <recommendedName>
        <fullName evidence="4">DUF4400 domain-containing protein</fullName>
    </recommendedName>
</protein>
<evidence type="ECO:0000313" key="3">
    <source>
        <dbReference type="Proteomes" id="UP000510888"/>
    </source>
</evidence>
<feature type="transmembrane region" description="Helical" evidence="1">
    <location>
        <begin position="179"/>
        <end position="197"/>
    </location>
</feature>
<proteinExistence type="predicted"/>
<dbReference type="KEGG" id="plad:PPGU16_83110"/>
<feature type="transmembrane region" description="Helical" evidence="1">
    <location>
        <begin position="109"/>
        <end position="132"/>
    </location>
</feature>
<sequence>MAGSRFASHVKWWFFLVPLLALFVMPALPDRSLFSVPPEEAESVQNVVGVERADDVVTLTNDRFRRWFVDTGIIRATLDASGSGEIGEAGVSEFAHGWVHNFWLEVYRVIYRASVMKLWIFGTLVFCAAAFVDGSVRRKIKASAAGFASPLSFHLAGHGILLVFGMTFAVLAAPFPVLAQYWIAVAAVLGALLWKAASSFQ</sequence>
<dbReference type="Proteomes" id="UP000510888">
    <property type="component" value="Plasmid PPGU16_p2"/>
</dbReference>
<dbReference type="EMBL" id="AP023177">
    <property type="protein sequence ID" value="BCF95244.1"/>
    <property type="molecule type" value="Genomic_DNA"/>
</dbReference>